<keyword evidence="9" id="KW-1185">Reference proteome</keyword>
<dbReference type="SUPFAM" id="SSF55874">
    <property type="entry name" value="ATPase domain of HSP90 chaperone/DNA topoisomerase II/histidine kinase"/>
    <property type="match status" value="1"/>
</dbReference>
<dbReference type="PROSITE" id="PS50110">
    <property type="entry name" value="RESPONSE_REGULATORY"/>
    <property type="match status" value="1"/>
</dbReference>
<proteinExistence type="predicted"/>
<dbReference type="InterPro" id="IPR036890">
    <property type="entry name" value="HATPase_C_sf"/>
</dbReference>
<dbReference type="SUPFAM" id="SSF55785">
    <property type="entry name" value="PYP-like sensor domain (PAS domain)"/>
    <property type="match status" value="1"/>
</dbReference>
<dbReference type="CDD" id="cd12915">
    <property type="entry name" value="PDC2_DGC_like"/>
    <property type="match status" value="1"/>
</dbReference>
<dbReference type="InterPro" id="IPR035965">
    <property type="entry name" value="PAS-like_dom_sf"/>
</dbReference>
<keyword evidence="5" id="KW-1133">Transmembrane helix</keyword>
<dbReference type="InterPro" id="IPR011006">
    <property type="entry name" value="CheY-like_superfamily"/>
</dbReference>
<keyword evidence="8" id="KW-0808">Transferase</keyword>
<sequence length="841" mass="88746">MDDSTIAAPPPGPDRAHLRGVTAVLLVEALTLLALAWGLWVLRQQSLDGELRRLGSLAAAMATQADAGLDVAEATLRATRTELAERLIRPGTEAAQNLLHTRMAALPQFRALAITDAAGRILASSVPGPPPDGTLAGLDFFRAAEAGLADRTFVGTPFPSLRDGRPLVGVAMPWNGSGGGFLGAVVLLADPEVLDGDFRRIAPAADTSLAIYRSDRVLVSDGPGEDPSQLLPSSVTDALWDAPAPHRVRLPDGRERLVAAQALHGHPLMVVVARDLQPALADWTEQAWLVAAFAASALTVTLFLLGRNVREQRLRLAAQQTLAAEQQRALRAFQAAQEGNWEWDARTGRVDLSPRMKELLGLARDAPVPPDPMALLRERVHPRDLRALRHALAGHARGRRPLFDATVRMRQSGGGWRHVRLRGNARRDAAGAPLLFSGMAADVGEEVEGRARERALEDQLQRARRLEAIGTLAGGVAHDFNNILASVVGYGELARAAAGEGSDQARQLDQVLQAGQRGKALVERVLSFSRGTPHVAQRFALQPVVEEVLQLLAASLPAGVQLAPDLQAPAAVLAGDPTLVYEAVLNLCTNGVQAMPDGGALRVLLDVECVDAPRTLFEAQLQPGRYARLRVQDSGTGIAPEALDRLFEPFYTTKGPRKGTGLGLAVVHGVVAELGGAIDVQSRPGEGACFTLYFPCLDAPADAAAPVAGGALPLGQGQAVLVVDDEPALVALAEEMLAGLGYEPFGLASSTEALARFTAAPDRFDLVLSDERMPGLSGTELVAALRRIRPDLPVVLASGYGGPGLAQRAAAAGVRVLVAKPLARAELARAVAQALQPGLQT</sequence>
<dbReference type="Pfam" id="PF02518">
    <property type="entry name" value="HATPase_c"/>
    <property type="match status" value="1"/>
</dbReference>
<dbReference type="AlphaFoldDB" id="A0A368XIY3"/>
<evidence type="ECO:0000256" key="4">
    <source>
        <dbReference type="PROSITE-ProRule" id="PRU00169"/>
    </source>
</evidence>
<dbReference type="InterPro" id="IPR003594">
    <property type="entry name" value="HATPase_dom"/>
</dbReference>
<feature type="transmembrane region" description="Helical" evidence="5">
    <location>
        <begin position="286"/>
        <end position="305"/>
    </location>
</feature>
<protein>
    <recommendedName>
        <fullName evidence="2">histidine kinase</fullName>
        <ecNumber evidence="2">2.7.13.3</ecNumber>
    </recommendedName>
</protein>
<keyword evidence="8" id="KW-0418">Kinase</keyword>
<keyword evidence="5" id="KW-0472">Membrane</keyword>
<dbReference type="PROSITE" id="PS50109">
    <property type="entry name" value="HIS_KIN"/>
    <property type="match status" value="1"/>
</dbReference>
<dbReference type="InterPro" id="IPR003661">
    <property type="entry name" value="HisK_dim/P_dom"/>
</dbReference>
<dbReference type="InterPro" id="IPR001789">
    <property type="entry name" value="Sig_transdc_resp-reg_receiver"/>
</dbReference>
<dbReference type="CDD" id="cd00130">
    <property type="entry name" value="PAS"/>
    <property type="match status" value="1"/>
</dbReference>
<dbReference type="Gene3D" id="3.30.450.20">
    <property type="entry name" value="PAS domain"/>
    <property type="match status" value="3"/>
</dbReference>
<dbReference type="PANTHER" id="PTHR43065:SF42">
    <property type="entry name" value="TWO-COMPONENT SENSOR PPRA"/>
    <property type="match status" value="1"/>
</dbReference>
<dbReference type="InterPro" id="IPR005467">
    <property type="entry name" value="His_kinase_dom"/>
</dbReference>
<dbReference type="Pfam" id="PF08447">
    <property type="entry name" value="PAS_3"/>
    <property type="match status" value="1"/>
</dbReference>
<dbReference type="Proteomes" id="UP000252884">
    <property type="component" value="Unassembled WGS sequence"/>
</dbReference>
<dbReference type="Gene3D" id="1.10.287.130">
    <property type="match status" value="1"/>
</dbReference>
<feature type="modified residue" description="4-aspartylphosphate" evidence="4">
    <location>
        <position position="770"/>
    </location>
</feature>
<feature type="domain" description="Histidine kinase" evidence="6">
    <location>
        <begin position="475"/>
        <end position="698"/>
    </location>
</feature>
<dbReference type="EMBL" id="QPJK01000008">
    <property type="protein sequence ID" value="RCW68000.1"/>
    <property type="molecule type" value="Genomic_DNA"/>
</dbReference>
<evidence type="ECO:0000256" key="2">
    <source>
        <dbReference type="ARBA" id="ARBA00012438"/>
    </source>
</evidence>
<dbReference type="Gene3D" id="3.30.565.10">
    <property type="entry name" value="Histidine kinase-like ATPase, C-terminal domain"/>
    <property type="match status" value="1"/>
</dbReference>
<dbReference type="SMART" id="SM00387">
    <property type="entry name" value="HATPase_c"/>
    <property type="match status" value="1"/>
</dbReference>
<dbReference type="SUPFAM" id="SSF52172">
    <property type="entry name" value="CheY-like"/>
    <property type="match status" value="1"/>
</dbReference>
<dbReference type="InterPro" id="IPR004358">
    <property type="entry name" value="Sig_transdc_His_kin-like_C"/>
</dbReference>
<feature type="transmembrane region" description="Helical" evidence="5">
    <location>
        <begin position="20"/>
        <end position="42"/>
    </location>
</feature>
<comment type="catalytic activity">
    <reaction evidence="1">
        <text>ATP + protein L-histidine = ADP + protein N-phospho-L-histidine.</text>
        <dbReference type="EC" id="2.7.13.3"/>
    </reaction>
</comment>
<evidence type="ECO:0000313" key="8">
    <source>
        <dbReference type="EMBL" id="RCW68000.1"/>
    </source>
</evidence>
<dbReference type="SUPFAM" id="SSF47384">
    <property type="entry name" value="Homodimeric domain of signal transducing histidine kinase"/>
    <property type="match status" value="1"/>
</dbReference>
<evidence type="ECO:0000256" key="5">
    <source>
        <dbReference type="SAM" id="Phobius"/>
    </source>
</evidence>
<dbReference type="InterPro" id="IPR013655">
    <property type="entry name" value="PAS_fold_3"/>
</dbReference>
<dbReference type="GO" id="GO:0000155">
    <property type="term" value="F:phosphorelay sensor kinase activity"/>
    <property type="evidence" value="ECO:0007669"/>
    <property type="project" value="InterPro"/>
</dbReference>
<dbReference type="SMART" id="SM00388">
    <property type="entry name" value="HisKA"/>
    <property type="match status" value="1"/>
</dbReference>
<evidence type="ECO:0000256" key="3">
    <source>
        <dbReference type="ARBA" id="ARBA00022553"/>
    </source>
</evidence>
<evidence type="ECO:0000259" key="7">
    <source>
        <dbReference type="PROSITE" id="PS50110"/>
    </source>
</evidence>
<dbReference type="CDD" id="cd00082">
    <property type="entry name" value="HisKA"/>
    <property type="match status" value="1"/>
</dbReference>
<dbReference type="SMART" id="SM00086">
    <property type="entry name" value="PAC"/>
    <property type="match status" value="1"/>
</dbReference>
<dbReference type="RefSeq" id="WP_114470547.1">
    <property type="nucleotide sequence ID" value="NZ_QPJK01000008.1"/>
</dbReference>
<accession>A0A368XIY3</accession>
<reference evidence="8 9" key="1">
    <citation type="submission" date="2018-07" db="EMBL/GenBank/DDBJ databases">
        <title>Genomic Encyclopedia of Type Strains, Phase IV (KMG-IV): sequencing the most valuable type-strain genomes for metagenomic binning, comparative biology and taxonomic classification.</title>
        <authorList>
            <person name="Goeker M."/>
        </authorList>
    </citation>
    <scope>NUCLEOTIDE SEQUENCE [LARGE SCALE GENOMIC DNA]</scope>
    <source>
        <strain evidence="8 9">DSM 21634</strain>
    </source>
</reference>
<dbReference type="InterPro" id="IPR001610">
    <property type="entry name" value="PAC"/>
</dbReference>
<dbReference type="Gene3D" id="3.40.50.2300">
    <property type="match status" value="1"/>
</dbReference>
<dbReference type="OrthoDB" id="5389366at2"/>
<name>A0A368XIY3_9BURK</name>
<dbReference type="Pfam" id="PF00512">
    <property type="entry name" value="HisKA"/>
    <property type="match status" value="1"/>
</dbReference>
<evidence type="ECO:0000313" key="9">
    <source>
        <dbReference type="Proteomes" id="UP000252884"/>
    </source>
</evidence>
<dbReference type="PRINTS" id="PR00344">
    <property type="entry name" value="BCTRLSENSOR"/>
</dbReference>
<keyword evidence="3 4" id="KW-0597">Phosphoprotein</keyword>
<dbReference type="CDD" id="cd12914">
    <property type="entry name" value="PDC1_DGC_like"/>
    <property type="match status" value="1"/>
</dbReference>
<organism evidence="8 9">
    <name type="scientific">Pseudorhodoferax soli</name>
    <dbReference type="NCBI Taxonomy" id="545864"/>
    <lineage>
        <taxon>Bacteria</taxon>
        <taxon>Pseudomonadati</taxon>
        <taxon>Pseudomonadota</taxon>
        <taxon>Betaproteobacteria</taxon>
        <taxon>Burkholderiales</taxon>
        <taxon>Comamonadaceae</taxon>
    </lineage>
</organism>
<comment type="caution">
    <text evidence="8">The sequence shown here is derived from an EMBL/GenBank/DDBJ whole genome shotgun (WGS) entry which is preliminary data.</text>
</comment>
<feature type="domain" description="Response regulatory" evidence="7">
    <location>
        <begin position="719"/>
        <end position="835"/>
    </location>
</feature>
<dbReference type="EC" id="2.7.13.3" evidence="2"/>
<dbReference type="Pfam" id="PF00072">
    <property type="entry name" value="Response_reg"/>
    <property type="match status" value="1"/>
</dbReference>
<dbReference type="SMART" id="SM00448">
    <property type="entry name" value="REC"/>
    <property type="match status" value="1"/>
</dbReference>
<dbReference type="PANTHER" id="PTHR43065">
    <property type="entry name" value="SENSOR HISTIDINE KINASE"/>
    <property type="match status" value="1"/>
</dbReference>
<dbReference type="InterPro" id="IPR036097">
    <property type="entry name" value="HisK_dim/P_sf"/>
</dbReference>
<gene>
    <name evidence="8" type="ORF">DES41_108177</name>
</gene>
<evidence type="ECO:0000256" key="1">
    <source>
        <dbReference type="ARBA" id="ARBA00000085"/>
    </source>
</evidence>
<keyword evidence="5" id="KW-0812">Transmembrane</keyword>
<dbReference type="CDD" id="cd00156">
    <property type="entry name" value="REC"/>
    <property type="match status" value="1"/>
</dbReference>
<evidence type="ECO:0000259" key="6">
    <source>
        <dbReference type="PROSITE" id="PS50109"/>
    </source>
</evidence>
<dbReference type="InterPro" id="IPR000014">
    <property type="entry name" value="PAS"/>
</dbReference>